<comment type="caution">
    <text evidence="1">The sequence shown here is derived from an EMBL/GenBank/DDBJ whole genome shotgun (WGS) entry which is preliminary data.</text>
</comment>
<dbReference type="PRINTS" id="PR00691">
    <property type="entry name" value="ADHESINB"/>
</dbReference>
<proteinExistence type="predicted"/>
<protein>
    <submittedName>
        <fullName evidence="1">Zinc ABC transporter substrate-binding protein</fullName>
    </submittedName>
</protein>
<dbReference type="Gene3D" id="3.40.50.1980">
    <property type="entry name" value="Nitrogenase molybdenum iron protein domain"/>
    <property type="match status" value="2"/>
</dbReference>
<dbReference type="InterPro" id="IPR050492">
    <property type="entry name" value="Bact_metal-bind_prot9"/>
</dbReference>
<organism evidence="1 2">
    <name type="scientific">Leptospira ognonensis</name>
    <dbReference type="NCBI Taxonomy" id="2484945"/>
    <lineage>
        <taxon>Bacteria</taxon>
        <taxon>Pseudomonadati</taxon>
        <taxon>Spirochaetota</taxon>
        <taxon>Spirochaetia</taxon>
        <taxon>Leptospirales</taxon>
        <taxon>Leptospiraceae</taxon>
        <taxon>Leptospira</taxon>
    </lineage>
</organism>
<evidence type="ECO:0000313" key="2">
    <source>
        <dbReference type="Proteomes" id="UP000297693"/>
    </source>
</evidence>
<keyword evidence="2" id="KW-1185">Reference proteome</keyword>
<dbReference type="Proteomes" id="UP000297693">
    <property type="component" value="Unassembled WGS sequence"/>
</dbReference>
<dbReference type="PANTHER" id="PTHR42953">
    <property type="entry name" value="HIGH-AFFINITY ZINC UPTAKE SYSTEM PROTEIN ZNUA-RELATED"/>
    <property type="match status" value="1"/>
</dbReference>
<dbReference type="Pfam" id="PF01297">
    <property type="entry name" value="ZnuA"/>
    <property type="match status" value="1"/>
</dbReference>
<name>A0A4R9JVD0_9LEPT</name>
<reference evidence="1" key="1">
    <citation type="journal article" date="2019" name="PLoS Negl. Trop. Dis.">
        <title>Revisiting the worldwide diversity of Leptospira species in the environment.</title>
        <authorList>
            <person name="Vincent A.T."/>
            <person name="Schiettekatte O."/>
            <person name="Bourhy P."/>
            <person name="Veyrier F.J."/>
            <person name="Picardeau M."/>
        </authorList>
    </citation>
    <scope>NUCLEOTIDE SEQUENCE [LARGE SCALE GENOMIC DNA]</scope>
    <source>
        <strain evidence="1">201702476</strain>
    </source>
</reference>
<sequence>MNRGKVYQLARVSFLATALLFFVSLNLEAKVSLVATLTDIKYLAEQIAGDRAEVYGMIRGTDDPHFVMTRPDFLVKLNEADVLCVIGLDLEVGWVPYLQQQSRNVKIQKGQPGYCDTSVGVKILGEPTVMMDRSMGDMHIYGNPHYWNDPINAIQMASNIKNALTRVDAINSEYYENNFNQLKKKLIALTKEELKKMEPYFGLKVAVFHDQFIYLGNRFKFNANLTIEERPGVPPSVRYMDQVVSYMISGNIKIILIGPYHNPKYAEYVSSKVPGSIVVVLPVSVGGTNESTTYEETLKLMLQRIRDAADKTK</sequence>
<dbReference type="InterPro" id="IPR006129">
    <property type="entry name" value="AdhesinB"/>
</dbReference>
<dbReference type="AlphaFoldDB" id="A0A4R9JVD0"/>
<dbReference type="GO" id="GO:0007155">
    <property type="term" value="P:cell adhesion"/>
    <property type="evidence" value="ECO:0007669"/>
    <property type="project" value="InterPro"/>
</dbReference>
<dbReference type="PANTHER" id="PTHR42953:SF2">
    <property type="entry name" value="ADHESION PROTEIN"/>
    <property type="match status" value="1"/>
</dbReference>
<dbReference type="OrthoDB" id="9810636at2"/>
<dbReference type="InterPro" id="IPR006127">
    <property type="entry name" value="ZnuA-like"/>
</dbReference>
<evidence type="ECO:0000313" key="1">
    <source>
        <dbReference type="EMBL" id="TGL55879.1"/>
    </source>
</evidence>
<dbReference type="SUPFAM" id="SSF53807">
    <property type="entry name" value="Helical backbone' metal receptor"/>
    <property type="match status" value="1"/>
</dbReference>
<dbReference type="RefSeq" id="WP_135625518.1">
    <property type="nucleotide sequence ID" value="NZ_RQGD01000047.1"/>
</dbReference>
<dbReference type="GO" id="GO:0046872">
    <property type="term" value="F:metal ion binding"/>
    <property type="evidence" value="ECO:0007669"/>
    <property type="project" value="InterPro"/>
</dbReference>
<dbReference type="EMBL" id="RQGD01000047">
    <property type="protein sequence ID" value="TGL55879.1"/>
    <property type="molecule type" value="Genomic_DNA"/>
</dbReference>
<gene>
    <name evidence="1" type="ORF">EHQ58_18320</name>
</gene>
<dbReference type="GO" id="GO:0030001">
    <property type="term" value="P:metal ion transport"/>
    <property type="evidence" value="ECO:0007669"/>
    <property type="project" value="InterPro"/>
</dbReference>
<accession>A0A4R9JVD0</accession>